<dbReference type="InterPro" id="IPR041569">
    <property type="entry name" value="AAA_lid_3"/>
</dbReference>
<dbReference type="AlphaFoldDB" id="A0A6P8IFD6"/>
<feature type="compositionally biased region" description="Polar residues" evidence="4">
    <location>
        <begin position="203"/>
        <end position="230"/>
    </location>
</feature>
<dbReference type="CDD" id="cd19530">
    <property type="entry name" value="RecA-like_NVL_r2-like"/>
    <property type="match status" value="1"/>
</dbReference>
<feature type="region of interest" description="Disordered" evidence="4">
    <location>
        <begin position="126"/>
        <end position="146"/>
    </location>
</feature>
<dbReference type="PANTHER" id="PTHR23077">
    <property type="entry name" value="AAA-FAMILY ATPASE"/>
    <property type="match status" value="1"/>
</dbReference>
<evidence type="ECO:0000256" key="3">
    <source>
        <dbReference type="ARBA" id="ARBA00022840"/>
    </source>
</evidence>
<dbReference type="KEGG" id="aten:116300637"/>
<dbReference type="Proteomes" id="UP000515163">
    <property type="component" value="Unplaced"/>
</dbReference>
<evidence type="ECO:0000256" key="2">
    <source>
        <dbReference type="ARBA" id="ARBA00022741"/>
    </source>
</evidence>
<dbReference type="Pfam" id="PF17862">
    <property type="entry name" value="AAA_lid_3"/>
    <property type="match status" value="2"/>
</dbReference>
<dbReference type="InterPro" id="IPR027417">
    <property type="entry name" value="P-loop_NTPase"/>
</dbReference>
<keyword evidence="2" id="KW-0547">Nucleotide-binding</keyword>
<feature type="domain" description="AAA+ ATPase" evidence="5">
    <location>
        <begin position="340"/>
        <end position="478"/>
    </location>
</feature>
<dbReference type="GO" id="GO:0016887">
    <property type="term" value="F:ATP hydrolysis activity"/>
    <property type="evidence" value="ECO:0007669"/>
    <property type="project" value="InterPro"/>
</dbReference>
<gene>
    <name evidence="7" type="primary">LOC116300637</name>
</gene>
<feature type="compositionally biased region" description="Basic and acidic residues" evidence="4">
    <location>
        <begin position="258"/>
        <end position="269"/>
    </location>
</feature>
<evidence type="ECO:0000313" key="7">
    <source>
        <dbReference type="RefSeq" id="XP_031565403.1"/>
    </source>
</evidence>
<dbReference type="InterPro" id="IPR050168">
    <property type="entry name" value="AAA_ATPase_domain"/>
</dbReference>
<dbReference type="InterPro" id="IPR003959">
    <property type="entry name" value="ATPase_AAA_core"/>
</dbReference>
<feature type="region of interest" description="Disordered" evidence="4">
    <location>
        <begin position="1"/>
        <end position="31"/>
    </location>
</feature>
<dbReference type="SMART" id="SM00382">
    <property type="entry name" value="AAA"/>
    <property type="match status" value="2"/>
</dbReference>
<feature type="region of interest" description="Disordered" evidence="4">
    <location>
        <begin position="167"/>
        <end position="304"/>
    </location>
</feature>
<keyword evidence="6" id="KW-1185">Reference proteome</keyword>
<organism evidence="6 7">
    <name type="scientific">Actinia tenebrosa</name>
    <name type="common">Australian red waratah sea anemone</name>
    <dbReference type="NCBI Taxonomy" id="6105"/>
    <lineage>
        <taxon>Eukaryota</taxon>
        <taxon>Metazoa</taxon>
        <taxon>Cnidaria</taxon>
        <taxon>Anthozoa</taxon>
        <taxon>Hexacorallia</taxon>
        <taxon>Actiniaria</taxon>
        <taxon>Actiniidae</taxon>
        <taxon>Actinia</taxon>
    </lineage>
</organism>
<feature type="compositionally biased region" description="Polar residues" evidence="4">
    <location>
        <begin position="243"/>
        <end position="255"/>
    </location>
</feature>
<accession>A0A6P8IFD6</accession>
<evidence type="ECO:0000259" key="5">
    <source>
        <dbReference type="SMART" id="SM00382"/>
    </source>
</evidence>
<comment type="similarity">
    <text evidence="1">Belongs to the AAA ATPase family.</text>
</comment>
<reference evidence="7" key="1">
    <citation type="submission" date="2025-08" db="UniProtKB">
        <authorList>
            <consortium name="RefSeq"/>
        </authorList>
    </citation>
    <scope>IDENTIFICATION</scope>
    <source>
        <tissue evidence="7">Tentacle</tissue>
    </source>
</reference>
<feature type="region of interest" description="Disordered" evidence="4">
    <location>
        <begin position="542"/>
        <end position="572"/>
    </location>
</feature>
<sequence length="919" mass="101781">MNGVTRGGCSKPFNKFDRQSSNKSRGSPRGAYIMDKALLPRMKQYLSQFRKGYTPDIEEMTSHLQSRYSDYSRKKRNSFRFSVQKAFKVLNDQDNEEKHLQRLEEKFLQEKSKDFSFIPLVDDRRKENVSVEDKEGSDTSDSELSLLEEPLIETQGSNLMNQSMQSMYRLSTSRPSSEAEDNNQTENDPTGNISTPIVVIDTNLPSSTPQAIKSSSVPSTMEESTSNQQPGDKPIDISRDQDSSVINKPNTPNSQNKRKTDISDKEEVSSRPSKKRRRSRAENSNNENEINEDKPKGFTPTQSSVKFSDVGGCEETIEQVCKMLIHMCHPEVFSTLGITPPRGFLLHGPPGCGKTLLAHAIAGELELPFLKLAATEIVSGVSGESEEKVRELFNSAVTQAPCVMFIDEIDAITPKRETASKDMERRIVSQLLTCMDDLNNNSTAQVLVIGATNRPDSLDPALRRAGRFDREISMGIPDEKARERVLKVLCKQLKLSDEFSFAMLARLTPGFVGADLMALTREASMIAVNRVFKSLQNHPALEATEGTRREIQGSDDKMKEDENKTETNQEKTERSEAVNINVMQWLKDQPPLTDEQLSSLSITFDDFKEALTVVQPSAKREGFATIPDVTWNDIGALKDVREELSMAILAPVQHPDEFASLGLSHPPGILLAGPPGCGKTLLAKAIANESGINFISVKGPELLNMYVGESERAVRQVFQRARNSSPCVIFFDELDALCPRRSGSSESGVSVRVVNQLLTEMDGLEARKQVFIMAATNRPDIIDPAVMRPGRLDKVLYVGLPSSEDRKDILMTITKGGTKPVLLPEVDIEKIGFSERCNGYSGADLAALVREASMAALRECISISSLHDKQTNGPATRVDLDGIGVGNRHFDIAFDKVKPSVSNKDHVAYHQIKTSAAKL</sequence>
<proteinExistence type="inferred from homology"/>
<evidence type="ECO:0000256" key="1">
    <source>
        <dbReference type="ARBA" id="ARBA00006914"/>
    </source>
</evidence>
<dbReference type="Gene3D" id="3.40.50.300">
    <property type="entry name" value="P-loop containing nucleotide triphosphate hydrolases"/>
    <property type="match status" value="2"/>
</dbReference>
<dbReference type="FunFam" id="1.10.8.60:FF:000081">
    <property type="entry name" value="AAA family ATPase/60S ribosome export protein"/>
    <property type="match status" value="1"/>
</dbReference>
<dbReference type="InterPro" id="IPR038100">
    <property type="entry name" value="NLV2_N_sf"/>
</dbReference>
<dbReference type="GO" id="GO:0042254">
    <property type="term" value="P:ribosome biogenesis"/>
    <property type="evidence" value="ECO:0007669"/>
    <property type="project" value="TreeGrafter"/>
</dbReference>
<keyword evidence="3" id="KW-0067">ATP-binding</keyword>
<evidence type="ECO:0000256" key="4">
    <source>
        <dbReference type="SAM" id="MobiDB-lite"/>
    </source>
</evidence>
<dbReference type="Pfam" id="PF00004">
    <property type="entry name" value="AAA"/>
    <property type="match status" value="2"/>
</dbReference>
<evidence type="ECO:0000313" key="6">
    <source>
        <dbReference type="Proteomes" id="UP000515163"/>
    </source>
</evidence>
<dbReference type="GO" id="GO:0005634">
    <property type="term" value="C:nucleus"/>
    <property type="evidence" value="ECO:0007669"/>
    <property type="project" value="TreeGrafter"/>
</dbReference>
<dbReference type="InterPro" id="IPR003960">
    <property type="entry name" value="ATPase_AAA_CS"/>
</dbReference>
<feature type="compositionally biased region" description="Polar residues" evidence="4">
    <location>
        <begin position="167"/>
        <end position="177"/>
    </location>
</feature>
<dbReference type="GO" id="GO:0005524">
    <property type="term" value="F:ATP binding"/>
    <property type="evidence" value="ECO:0007669"/>
    <property type="project" value="UniProtKB-KW"/>
</dbReference>
<dbReference type="PRINTS" id="PR00830">
    <property type="entry name" value="ENDOLAPTASE"/>
</dbReference>
<feature type="compositionally biased region" description="Basic and acidic residues" evidence="4">
    <location>
        <begin position="126"/>
        <end position="137"/>
    </location>
</feature>
<dbReference type="OrthoDB" id="2187at2759"/>
<dbReference type="FunCoup" id="A0A6P8IFD6">
    <property type="interactions" value="3140"/>
</dbReference>
<dbReference type="GO" id="GO:0003723">
    <property type="term" value="F:RNA binding"/>
    <property type="evidence" value="ECO:0007669"/>
    <property type="project" value="TreeGrafter"/>
</dbReference>
<dbReference type="FunFam" id="3.40.50.300:FF:000149">
    <property type="entry name" value="Nuclear valosin-containing protein-like"/>
    <property type="match status" value="1"/>
</dbReference>
<dbReference type="GeneID" id="116300637"/>
<name>A0A6P8IFD6_ACTTE</name>
<dbReference type="InterPro" id="IPR003593">
    <property type="entry name" value="AAA+_ATPase"/>
</dbReference>
<dbReference type="PANTHER" id="PTHR23077:SF171">
    <property type="entry name" value="NUCLEAR VALOSIN-CONTAINING PROTEIN-LIKE"/>
    <property type="match status" value="1"/>
</dbReference>
<dbReference type="Pfam" id="PF16725">
    <property type="entry name" value="Nucleolin_bd"/>
    <property type="match status" value="1"/>
</dbReference>
<dbReference type="GO" id="GO:1990275">
    <property type="term" value="F:preribosome binding"/>
    <property type="evidence" value="ECO:0007669"/>
    <property type="project" value="TreeGrafter"/>
</dbReference>
<protein>
    <submittedName>
        <fullName evidence="7">Nuclear valosin-containing protein-like</fullName>
    </submittedName>
</protein>
<dbReference type="InterPro" id="IPR031996">
    <property type="entry name" value="NVL2_nucleolin-bd"/>
</dbReference>
<feature type="compositionally biased region" description="Basic and acidic residues" evidence="4">
    <location>
        <begin position="233"/>
        <end position="242"/>
    </location>
</feature>
<dbReference type="Gene3D" id="1.10.10.2010">
    <property type="match status" value="1"/>
</dbReference>
<dbReference type="PROSITE" id="PS00674">
    <property type="entry name" value="AAA"/>
    <property type="match status" value="2"/>
</dbReference>
<feature type="compositionally biased region" description="Polar residues" evidence="4">
    <location>
        <begin position="184"/>
        <end position="195"/>
    </location>
</feature>
<dbReference type="FunFam" id="3.40.50.300:FF:000600">
    <property type="entry name" value="Nuclear valosin-containing protein-like"/>
    <property type="match status" value="1"/>
</dbReference>
<dbReference type="CDD" id="cd19518">
    <property type="entry name" value="RecA-like_NVL_r1-like"/>
    <property type="match status" value="1"/>
</dbReference>
<feature type="domain" description="AAA+ ATPase" evidence="5">
    <location>
        <begin position="665"/>
        <end position="802"/>
    </location>
</feature>
<dbReference type="SUPFAM" id="SSF52540">
    <property type="entry name" value="P-loop containing nucleoside triphosphate hydrolases"/>
    <property type="match status" value="2"/>
</dbReference>
<dbReference type="InParanoid" id="A0A6P8IFD6"/>
<feature type="compositionally biased region" description="Basic and acidic residues" evidence="4">
    <location>
        <begin position="545"/>
        <end position="572"/>
    </location>
</feature>
<dbReference type="RefSeq" id="XP_031565403.1">
    <property type="nucleotide sequence ID" value="XM_031709543.1"/>
</dbReference>
<dbReference type="Gene3D" id="1.10.8.60">
    <property type="match status" value="2"/>
</dbReference>